<comment type="similarity">
    <text evidence="2">Belongs to the COX20 family.</text>
</comment>
<dbReference type="PRINTS" id="PR02049">
    <property type="entry name" value="PROTEINF36A"/>
</dbReference>
<dbReference type="GO" id="GO:0033617">
    <property type="term" value="P:mitochondrial respiratory chain complex IV assembly"/>
    <property type="evidence" value="ECO:0007669"/>
    <property type="project" value="InterPro"/>
</dbReference>
<evidence type="ECO:0000256" key="7">
    <source>
        <dbReference type="ARBA" id="ARBA00023128"/>
    </source>
</evidence>
<dbReference type="AlphaFoldDB" id="A0A8C9P1W3"/>
<name>A0A8C9P1W3_SPEDA</name>
<dbReference type="GO" id="GO:0005743">
    <property type="term" value="C:mitochondrial inner membrane"/>
    <property type="evidence" value="ECO:0007669"/>
    <property type="project" value="UniProtKB-SubCell"/>
</dbReference>
<evidence type="ECO:0000256" key="6">
    <source>
        <dbReference type="ARBA" id="ARBA00022989"/>
    </source>
</evidence>
<reference evidence="9" key="2">
    <citation type="submission" date="2025-09" db="UniProtKB">
        <authorList>
            <consortium name="Ensembl"/>
        </authorList>
    </citation>
    <scope>IDENTIFICATION</scope>
</reference>
<evidence type="ECO:0000256" key="1">
    <source>
        <dbReference type="ARBA" id="ARBA00004273"/>
    </source>
</evidence>
<evidence type="ECO:0000256" key="2">
    <source>
        <dbReference type="ARBA" id="ARBA00009575"/>
    </source>
</evidence>
<keyword evidence="5" id="KW-0999">Mitochondrion inner membrane</keyword>
<accession>A0A8C9P1W3</accession>
<keyword evidence="7" id="KW-0496">Mitochondrion</keyword>
<dbReference type="PANTHER" id="PTHR31586">
    <property type="entry name" value="CYTOCHROME C OXIDASE PROTEIN 20"/>
    <property type="match status" value="1"/>
</dbReference>
<organism evidence="9 10">
    <name type="scientific">Spermophilus dauricus</name>
    <name type="common">Daurian ground squirrel</name>
    <dbReference type="NCBI Taxonomy" id="99837"/>
    <lineage>
        <taxon>Eukaryota</taxon>
        <taxon>Metazoa</taxon>
        <taxon>Chordata</taxon>
        <taxon>Craniata</taxon>
        <taxon>Vertebrata</taxon>
        <taxon>Euteleostomi</taxon>
        <taxon>Mammalia</taxon>
        <taxon>Eutheria</taxon>
        <taxon>Euarchontoglires</taxon>
        <taxon>Glires</taxon>
        <taxon>Rodentia</taxon>
        <taxon>Sciuromorpha</taxon>
        <taxon>Sciuridae</taxon>
        <taxon>Xerinae</taxon>
        <taxon>Marmotini</taxon>
        <taxon>Spermophilus</taxon>
    </lineage>
</organism>
<keyword evidence="10" id="KW-1185">Reference proteome</keyword>
<evidence type="ECO:0000256" key="3">
    <source>
        <dbReference type="ARBA" id="ARBA00017689"/>
    </source>
</evidence>
<keyword evidence="4" id="KW-0812">Transmembrane</keyword>
<protein>
    <recommendedName>
        <fullName evidence="3">Cytochrome c oxidase assembly protein COX20, mitochondrial</fullName>
    </recommendedName>
</protein>
<dbReference type="InterPro" id="IPR022533">
    <property type="entry name" value="Cox20"/>
</dbReference>
<proteinExistence type="inferred from homology"/>
<dbReference type="PANTHER" id="PTHR31586:SF1">
    <property type="entry name" value="CYTOCHROME C OXIDASE ASSEMBLY PROTEIN COX20, MITOCHONDRIAL"/>
    <property type="match status" value="1"/>
</dbReference>
<dbReference type="Proteomes" id="UP000694422">
    <property type="component" value="Unplaced"/>
</dbReference>
<evidence type="ECO:0000256" key="4">
    <source>
        <dbReference type="ARBA" id="ARBA00022692"/>
    </source>
</evidence>
<evidence type="ECO:0000313" key="9">
    <source>
        <dbReference type="Ensembl" id="ENSSDAP00000002183.1"/>
    </source>
</evidence>
<comment type="subcellular location">
    <subcellularLocation>
        <location evidence="1">Mitochondrion inner membrane</location>
    </subcellularLocation>
</comment>
<keyword evidence="8" id="KW-0472">Membrane</keyword>
<evidence type="ECO:0000256" key="5">
    <source>
        <dbReference type="ARBA" id="ARBA00022792"/>
    </source>
</evidence>
<evidence type="ECO:0000256" key="8">
    <source>
        <dbReference type="ARBA" id="ARBA00023136"/>
    </source>
</evidence>
<sequence length="110" mass="12018">WWSPFKLLEILDIENTPCVQNLISCGSLGSLGAGLGHFLLTSGIGRSGNVAGCGGQFSEALSNLAHCQYNYAKTRIQERIAIEGTKNRILYENTHLYPERKQIDSSSSSN</sequence>
<reference evidence="9" key="1">
    <citation type="submission" date="2025-08" db="UniProtKB">
        <authorList>
            <consortium name="Ensembl"/>
        </authorList>
    </citation>
    <scope>IDENTIFICATION</scope>
</reference>
<keyword evidence="6" id="KW-1133">Transmembrane helix</keyword>
<evidence type="ECO:0000313" key="10">
    <source>
        <dbReference type="Proteomes" id="UP000694422"/>
    </source>
</evidence>
<dbReference type="Ensembl" id="ENSSDAT00000002519.1">
    <property type="protein sequence ID" value="ENSSDAP00000002183.1"/>
    <property type="gene ID" value="ENSSDAG00000002100.1"/>
</dbReference>